<evidence type="ECO:0000256" key="7">
    <source>
        <dbReference type="SAM" id="Phobius"/>
    </source>
</evidence>
<dbReference type="AlphaFoldDB" id="A0A834R288"/>
<evidence type="ECO:0000256" key="3">
    <source>
        <dbReference type="ARBA" id="ARBA00022692"/>
    </source>
</evidence>
<name>A0A834R288_SARSC</name>
<dbReference type="EnsemblMetazoa" id="SSS_825s_mrna">
    <property type="protein sequence ID" value="KAF7488568.1"/>
    <property type="gene ID" value="SSS_825"/>
</dbReference>
<evidence type="ECO:0000256" key="4">
    <source>
        <dbReference type="ARBA" id="ARBA00022989"/>
    </source>
</evidence>
<evidence type="ECO:0000313" key="9">
    <source>
        <dbReference type="EnsemblMetazoa" id="KAF7488568.1"/>
    </source>
</evidence>
<gene>
    <name evidence="8" type="primary">SSS_825g</name>
    <name evidence="8" type="ORF">SSS_825</name>
</gene>
<proteinExistence type="inferred from homology"/>
<keyword evidence="4 7" id="KW-1133">Transmembrane helix</keyword>
<evidence type="ECO:0000313" key="8">
    <source>
        <dbReference type="EMBL" id="KAF7488568.1"/>
    </source>
</evidence>
<dbReference type="EMBL" id="WVUK01000066">
    <property type="protein sequence ID" value="KAF7488568.1"/>
    <property type="molecule type" value="Genomic_DNA"/>
</dbReference>
<comment type="subcellular location">
    <subcellularLocation>
        <location evidence="1">Membrane</location>
    </subcellularLocation>
</comment>
<reference evidence="8" key="2">
    <citation type="submission" date="2020-01" db="EMBL/GenBank/DDBJ databases">
        <authorList>
            <person name="Korhonen P.K.K."/>
            <person name="Guangxu M.G."/>
            <person name="Wang T.W."/>
            <person name="Stroehlein A.J.S."/>
            <person name="Young N.D."/>
            <person name="Ang C.-S.A."/>
            <person name="Fernando D.W.F."/>
            <person name="Lu H.L."/>
            <person name="Taylor S.T."/>
            <person name="Ehtesham M.E.M."/>
            <person name="Najaraj S.H.N."/>
            <person name="Harsha G.H.G."/>
            <person name="Madugundu A.M."/>
            <person name="Renuse S.R."/>
            <person name="Holt D.H."/>
            <person name="Pandey A.P."/>
            <person name="Papenfuss A.P."/>
            <person name="Gasser R.B.G."/>
            <person name="Fischer K.F."/>
        </authorList>
    </citation>
    <scope>NUCLEOTIDE SEQUENCE</scope>
    <source>
        <strain evidence="8">SSS_KF_BRIS2020</strain>
    </source>
</reference>
<keyword evidence="3 7" id="KW-0812">Transmembrane</keyword>
<evidence type="ECO:0000313" key="10">
    <source>
        <dbReference type="Proteomes" id="UP000070412"/>
    </source>
</evidence>
<dbReference type="PANTHER" id="PTHR13259:SF1">
    <property type="entry name" value="BLADDER CANCER-ASSOCIATED PROTEIN"/>
    <property type="match status" value="1"/>
</dbReference>
<dbReference type="OrthoDB" id="5772623at2759"/>
<sequence length="82" mass="9821">MYCLQWLIPVLLIPKPTNSFHLQNHIMFVILYMISCFLERKTCHRNFNGNDFQKSRSYDNVARKTKFLKLHHLSSSKLSHHC</sequence>
<dbReference type="SMART" id="SM01396">
    <property type="entry name" value="BC10"/>
    <property type="match status" value="1"/>
</dbReference>
<dbReference type="InterPro" id="IPR009598">
    <property type="entry name" value="BCALP"/>
</dbReference>
<dbReference type="Pfam" id="PF06726">
    <property type="entry name" value="BC10"/>
    <property type="match status" value="1"/>
</dbReference>
<evidence type="ECO:0000256" key="5">
    <source>
        <dbReference type="ARBA" id="ARBA00023136"/>
    </source>
</evidence>
<evidence type="ECO:0000256" key="2">
    <source>
        <dbReference type="ARBA" id="ARBA00007216"/>
    </source>
</evidence>
<feature type="transmembrane region" description="Helical" evidence="7">
    <location>
        <begin position="20"/>
        <end position="38"/>
    </location>
</feature>
<reference evidence="9" key="3">
    <citation type="submission" date="2022-06" db="UniProtKB">
        <authorList>
            <consortium name="EnsemblMetazoa"/>
        </authorList>
    </citation>
    <scope>IDENTIFICATION</scope>
</reference>
<reference evidence="10" key="1">
    <citation type="journal article" date="2020" name="PLoS Negl. Trop. Dis.">
        <title>High-quality nuclear genome for Sarcoptes scabiei-A critical resource for a neglected parasite.</title>
        <authorList>
            <person name="Korhonen P.K."/>
            <person name="Gasser R.B."/>
            <person name="Ma G."/>
            <person name="Wang T."/>
            <person name="Stroehlein A.J."/>
            <person name="Young N.D."/>
            <person name="Ang C.S."/>
            <person name="Fernando D.D."/>
            <person name="Lu H.C."/>
            <person name="Taylor S."/>
            <person name="Reynolds S.L."/>
            <person name="Mofiz E."/>
            <person name="Najaraj S.H."/>
            <person name="Gowda H."/>
            <person name="Madugundu A."/>
            <person name="Renuse S."/>
            <person name="Holt D."/>
            <person name="Pandey A."/>
            <person name="Papenfuss A.T."/>
            <person name="Fischer K."/>
        </authorList>
    </citation>
    <scope>NUCLEOTIDE SEQUENCE [LARGE SCALE GENOMIC DNA]</scope>
</reference>
<evidence type="ECO:0000256" key="6">
    <source>
        <dbReference type="ARBA" id="ARBA00045856"/>
    </source>
</evidence>
<protein>
    <submittedName>
        <fullName evidence="8">Bladder cancer-associated protein</fullName>
    </submittedName>
</protein>
<keyword evidence="10" id="KW-1185">Reference proteome</keyword>
<organism evidence="8">
    <name type="scientific">Sarcoptes scabiei</name>
    <name type="common">Itch mite</name>
    <name type="synonym">Acarus scabiei</name>
    <dbReference type="NCBI Taxonomy" id="52283"/>
    <lineage>
        <taxon>Eukaryota</taxon>
        <taxon>Metazoa</taxon>
        <taxon>Ecdysozoa</taxon>
        <taxon>Arthropoda</taxon>
        <taxon>Chelicerata</taxon>
        <taxon>Arachnida</taxon>
        <taxon>Acari</taxon>
        <taxon>Acariformes</taxon>
        <taxon>Sarcoptiformes</taxon>
        <taxon>Astigmata</taxon>
        <taxon>Psoroptidia</taxon>
        <taxon>Sarcoptoidea</taxon>
        <taxon>Sarcoptidae</taxon>
        <taxon>Sarcoptinae</taxon>
        <taxon>Sarcoptes</taxon>
    </lineage>
</organism>
<dbReference type="PANTHER" id="PTHR13259">
    <property type="entry name" value="BLADDER CANCER 10 KD PROTEIN HOMOLOG"/>
    <property type="match status" value="1"/>
</dbReference>
<comment type="similarity">
    <text evidence="2">Belongs to the BLCAP family.</text>
</comment>
<accession>A0A834R288</accession>
<dbReference type="GO" id="GO:0016020">
    <property type="term" value="C:membrane"/>
    <property type="evidence" value="ECO:0007669"/>
    <property type="project" value="UniProtKB-SubCell"/>
</dbReference>
<keyword evidence="5 7" id="KW-0472">Membrane</keyword>
<dbReference type="Proteomes" id="UP000070412">
    <property type="component" value="Unassembled WGS sequence"/>
</dbReference>
<evidence type="ECO:0000256" key="1">
    <source>
        <dbReference type="ARBA" id="ARBA00004370"/>
    </source>
</evidence>
<comment type="function">
    <text evidence="6">Acts as a tumor suppressor; induces growth arrest at G(1)/S checkpoint and apoptosis via RB1-dependent and p53/TP53- and NF-kappa-B-independent mechanisms. Modulates expression of genes involved in the regulation of proliferation, cell cycle and apoptosis.</text>
</comment>